<dbReference type="InterPro" id="IPR019821">
    <property type="entry name" value="Kinesin_motor_CS"/>
</dbReference>
<feature type="compositionally biased region" description="Polar residues" evidence="11">
    <location>
        <begin position="702"/>
        <end position="714"/>
    </location>
</feature>
<dbReference type="SUPFAM" id="SSF47769">
    <property type="entry name" value="SAM/Pointed domain"/>
    <property type="match status" value="1"/>
</dbReference>
<evidence type="ECO:0000256" key="5">
    <source>
        <dbReference type="ARBA" id="ARBA00022840"/>
    </source>
</evidence>
<evidence type="ECO:0000256" key="3">
    <source>
        <dbReference type="ARBA" id="ARBA00022701"/>
    </source>
</evidence>
<evidence type="ECO:0000256" key="11">
    <source>
        <dbReference type="SAM" id="MobiDB-lite"/>
    </source>
</evidence>
<dbReference type="InterPro" id="IPR027417">
    <property type="entry name" value="P-loop_NTPase"/>
</dbReference>
<evidence type="ECO:0000256" key="2">
    <source>
        <dbReference type="ARBA" id="ARBA00022490"/>
    </source>
</evidence>
<evidence type="ECO:0000256" key="7">
    <source>
        <dbReference type="ARBA" id="ARBA00023212"/>
    </source>
</evidence>
<dbReference type="SMART" id="SM00129">
    <property type="entry name" value="KISc"/>
    <property type="match status" value="1"/>
</dbReference>
<dbReference type="GO" id="GO:0005524">
    <property type="term" value="F:ATP binding"/>
    <property type="evidence" value="ECO:0007669"/>
    <property type="project" value="UniProtKB-UniRule"/>
</dbReference>
<feature type="compositionally biased region" description="Low complexity" evidence="11">
    <location>
        <begin position="666"/>
        <end position="676"/>
    </location>
</feature>
<feature type="domain" description="Kinesin motor" evidence="12">
    <location>
        <begin position="145"/>
        <end position="464"/>
    </location>
</feature>
<evidence type="ECO:0000256" key="6">
    <source>
        <dbReference type="ARBA" id="ARBA00023175"/>
    </source>
</evidence>
<comment type="similarity">
    <text evidence="8">Belongs to the TRAFAC class myosin-kinesin ATPase superfamily. Kinesin family. KIN-13 subfamily.</text>
</comment>
<dbReference type="CDD" id="cd01367">
    <property type="entry name" value="KISc_KIF2_like"/>
    <property type="match status" value="1"/>
</dbReference>
<reference evidence="14" key="1">
    <citation type="journal article" date="2020" name="Fungal Divers.">
        <title>Resolving the Mortierellaceae phylogeny through synthesis of multi-gene phylogenetics and phylogenomics.</title>
        <authorList>
            <person name="Vandepol N."/>
            <person name="Liber J."/>
            <person name="Desiro A."/>
            <person name="Na H."/>
            <person name="Kennedy M."/>
            <person name="Barry K."/>
            <person name="Grigoriev I.V."/>
            <person name="Miller A.N."/>
            <person name="O'Donnell K."/>
            <person name="Stajich J.E."/>
            <person name="Bonito G."/>
        </authorList>
    </citation>
    <scope>NUCLEOTIDE SEQUENCE</scope>
    <source>
        <strain evidence="14">NRRL 2591</strain>
    </source>
</reference>
<dbReference type="AlphaFoldDB" id="A0A9P6EWZ1"/>
<organism evidence="14 15">
    <name type="scientific">Mortierella hygrophila</name>
    <dbReference type="NCBI Taxonomy" id="979708"/>
    <lineage>
        <taxon>Eukaryota</taxon>
        <taxon>Fungi</taxon>
        <taxon>Fungi incertae sedis</taxon>
        <taxon>Mucoromycota</taxon>
        <taxon>Mortierellomycotina</taxon>
        <taxon>Mortierellomycetes</taxon>
        <taxon>Mortierellales</taxon>
        <taxon>Mortierellaceae</taxon>
        <taxon>Mortierella</taxon>
    </lineage>
</organism>
<comment type="subcellular location">
    <subcellularLocation>
        <location evidence="1">Cytoplasm</location>
        <location evidence="1">Cytoskeleton</location>
    </subcellularLocation>
</comment>
<proteinExistence type="inferred from homology"/>
<feature type="compositionally biased region" description="Polar residues" evidence="11">
    <location>
        <begin position="573"/>
        <end position="597"/>
    </location>
</feature>
<evidence type="ECO:0000256" key="9">
    <source>
        <dbReference type="PROSITE-ProRule" id="PRU00283"/>
    </source>
</evidence>
<dbReference type="GO" id="GO:0008017">
    <property type="term" value="F:microtubule binding"/>
    <property type="evidence" value="ECO:0007669"/>
    <property type="project" value="InterPro"/>
</dbReference>
<dbReference type="PROSITE" id="PS50105">
    <property type="entry name" value="SAM_DOMAIN"/>
    <property type="match status" value="1"/>
</dbReference>
<dbReference type="InterPro" id="IPR001660">
    <property type="entry name" value="SAM"/>
</dbReference>
<keyword evidence="15" id="KW-1185">Reference proteome</keyword>
<feature type="compositionally biased region" description="Low complexity" evidence="11">
    <location>
        <begin position="70"/>
        <end position="89"/>
    </location>
</feature>
<keyword evidence="3 10" id="KW-0493">Microtubule</keyword>
<gene>
    <name evidence="14" type="primary">KIF24_2</name>
    <name evidence="14" type="ORF">EC957_007552</name>
</gene>
<sequence length="863" mass="95034">MSTSLLLEMLRRSGLEHFYPSFSTRGITQLDNLVQLSMQDYNSLGVTSMEDRRRLFQLIQTIKTEYPDVSGSTSAPASSTTMAPSSPGMGTMDGSGYEASEDEEEAIPVQEARQRGLDAYSVPTRNKGTPGRSTGAYIANDLTAKIRVCVRKRPLNSKEINRGEKDMAGVTGRQLTVDEPKVRVDMTKYIERHGFIFDEVFDSDATNEDVYRRTAYPLVQYLFEGGRATCFAYGQTGSGKTFTMLDDKQGLYVLAARDIFVMLRKPENAHLTAYIGFYEIYQGHLHDLLNKRKKLHPREDGKSNVVISGLKEYEILNVEGLMQVFEYGNNARSTGSTNANADSSRSHAIMQIMLKDQSRNVVGKLSFIDLAGSERGADRGETDAKTRMEGAEINKSLLALKECIRALDQDKKHTPFRQSKLTQVLKDSFVGNSRTCMVATISPNNSNSEHTLNTLRYADRVKELKAEGGAKGVAQGQDVSAAQEEYMDDVEGYEEDELEANVYDDDYLSSEGENVADVTIDLLEDEEFPDLLDQEEMDHHTLAMTTYDHELEDPNSKRVGGRGGFGNQGALSHGQQIQPQSPRQTPSSRHTLQQQRDSNTDRTRGSPFAKSKSSRERDPQQASKNRKPEGLSRLPMPRNFQSSTPSSSSGIPGPQHRHSQSGGSGRNNSTTSNSSPPLAMKSREPKPSPSDMSISPGGPSDYISQKGSNTNNGASPIAIKHPSINTKNHQQSSSMSSSNRNGAASAGSATPGSHDPNNYPMASPPTSSPTSEGRRLMEVEMDAFIQEHQAQMRDCAELTKRETKLLAQVTLGMSSTVHAQSTGFSNNRESFLKYLSDLDEIVDEKLITIVAMSQKLKALRGQA</sequence>
<feature type="binding site" evidence="9">
    <location>
        <begin position="234"/>
        <end position="241"/>
    </location>
    <ligand>
        <name>ATP</name>
        <dbReference type="ChEBI" id="CHEBI:30616"/>
    </ligand>
</feature>
<comment type="caution">
    <text evidence="14">The sequence shown here is derived from an EMBL/GenBank/DDBJ whole genome shotgun (WGS) entry which is preliminary data.</text>
</comment>
<dbReference type="InterPro" id="IPR013761">
    <property type="entry name" value="SAM/pointed_sf"/>
</dbReference>
<dbReference type="GO" id="GO:0007019">
    <property type="term" value="P:microtubule depolymerization"/>
    <property type="evidence" value="ECO:0007669"/>
    <property type="project" value="TreeGrafter"/>
</dbReference>
<evidence type="ECO:0000313" key="14">
    <source>
        <dbReference type="EMBL" id="KAF9537865.1"/>
    </source>
</evidence>
<dbReference type="GO" id="GO:0007018">
    <property type="term" value="P:microtubule-based movement"/>
    <property type="evidence" value="ECO:0007669"/>
    <property type="project" value="InterPro"/>
</dbReference>
<accession>A0A9P6EWZ1</accession>
<feature type="compositionally biased region" description="Low complexity" evidence="11">
    <location>
        <begin position="732"/>
        <end position="749"/>
    </location>
</feature>
<evidence type="ECO:0000259" key="12">
    <source>
        <dbReference type="PROSITE" id="PS50067"/>
    </source>
</evidence>
<keyword evidence="6 9" id="KW-0505">Motor protein</keyword>
<keyword evidence="5 9" id="KW-0067">ATP-binding</keyword>
<evidence type="ECO:0000313" key="15">
    <source>
        <dbReference type="Proteomes" id="UP000723463"/>
    </source>
</evidence>
<evidence type="ECO:0000256" key="10">
    <source>
        <dbReference type="RuleBase" id="RU000394"/>
    </source>
</evidence>
<evidence type="ECO:0000256" key="8">
    <source>
        <dbReference type="ARBA" id="ARBA00061030"/>
    </source>
</evidence>
<dbReference type="EMBL" id="JAAAXW010000355">
    <property type="protein sequence ID" value="KAF9537865.1"/>
    <property type="molecule type" value="Genomic_DNA"/>
</dbReference>
<dbReference type="PANTHER" id="PTHR47971:SF8">
    <property type="entry name" value="KINESIN-LIKE PROTEIN"/>
    <property type="match status" value="1"/>
</dbReference>
<dbReference type="CDD" id="cd09541">
    <property type="entry name" value="SAM_KIF24-like"/>
    <property type="match status" value="1"/>
</dbReference>
<dbReference type="Gene3D" id="1.10.150.50">
    <property type="entry name" value="Transcription Factor, Ets-1"/>
    <property type="match status" value="1"/>
</dbReference>
<dbReference type="PROSITE" id="PS50067">
    <property type="entry name" value="KINESIN_MOTOR_2"/>
    <property type="match status" value="1"/>
</dbReference>
<feature type="region of interest" description="Disordered" evidence="11">
    <location>
        <begin position="548"/>
        <end position="773"/>
    </location>
</feature>
<dbReference type="InterPro" id="IPR027640">
    <property type="entry name" value="Kinesin-like_fam"/>
</dbReference>
<keyword evidence="2" id="KW-0963">Cytoplasm</keyword>
<protein>
    <recommendedName>
        <fullName evidence="10">Kinesin-like protein</fullName>
    </recommendedName>
</protein>
<keyword evidence="4 9" id="KW-0547">Nucleotide-binding</keyword>
<dbReference type="PANTHER" id="PTHR47971">
    <property type="entry name" value="KINESIN-RELATED PROTEIN 6"/>
    <property type="match status" value="1"/>
</dbReference>
<name>A0A9P6EWZ1_9FUNG</name>
<feature type="domain" description="SAM" evidence="13">
    <location>
        <begin position="1"/>
        <end position="65"/>
    </location>
</feature>
<dbReference type="InterPro" id="IPR036961">
    <property type="entry name" value="Kinesin_motor_dom_sf"/>
</dbReference>
<dbReference type="FunFam" id="3.40.850.10:FF:000012">
    <property type="entry name" value="Kinesin-like protein"/>
    <property type="match status" value="1"/>
</dbReference>
<dbReference type="GO" id="GO:0005874">
    <property type="term" value="C:microtubule"/>
    <property type="evidence" value="ECO:0007669"/>
    <property type="project" value="UniProtKB-KW"/>
</dbReference>
<dbReference type="Proteomes" id="UP000723463">
    <property type="component" value="Unassembled WGS sequence"/>
</dbReference>
<feature type="region of interest" description="Disordered" evidence="11">
    <location>
        <begin position="67"/>
        <end position="103"/>
    </location>
</feature>
<dbReference type="Pfam" id="PF00225">
    <property type="entry name" value="Kinesin"/>
    <property type="match status" value="1"/>
</dbReference>
<evidence type="ECO:0000256" key="1">
    <source>
        <dbReference type="ARBA" id="ARBA00004245"/>
    </source>
</evidence>
<dbReference type="SUPFAM" id="SSF52540">
    <property type="entry name" value="P-loop containing nucleoside triphosphate hydrolases"/>
    <property type="match status" value="1"/>
</dbReference>
<dbReference type="Pfam" id="PF00536">
    <property type="entry name" value="SAM_1"/>
    <property type="match status" value="1"/>
</dbReference>
<evidence type="ECO:0000256" key="4">
    <source>
        <dbReference type="ARBA" id="ARBA00022741"/>
    </source>
</evidence>
<dbReference type="InterPro" id="IPR001752">
    <property type="entry name" value="Kinesin_motor_dom"/>
</dbReference>
<dbReference type="Gene3D" id="3.40.850.10">
    <property type="entry name" value="Kinesin motor domain"/>
    <property type="match status" value="1"/>
</dbReference>
<keyword evidence="7" id="KW-0206">Cytoskeleton</keyword>
<dbReference type="PROSITE" id="PS00411">
    <property type="entry name" value="KINESIN_MOTOR_1"/>
    <property type="match status" value="1"/>
</dbReference>
<dbReference type="GO" id="GO:0003777">
    <property type="term" value="F:microtubule motor activity"/>
    <property type="evidence" value="ECO:0007669"/>
    <property type="project" value="InterPro"/>
</dbReference>
<dbReference type="PRINTS" id="PR00380">
    <property type="entry name" value="KINESINHEAVY"/>
</dbReference>
<evidence type="ECO:0000259" key="13">
    <source>
        <dbReference type="PROSITE" id="PS50105"/>
    </source>
</evidence>